<dbReference type="Proteomes" id="UP000481252">
    <property type="component" value="Unassembled WGS sequence"/>
</dbReference>
<dbReference type="PIRSF" id="PIRSF034077">
    <property type="entry name" value="UCP034077"/>
    <property type="match status" value="1"/>
</dbReference>
<evidence type="ECO:0000313" key="3">
    <source>
        <dbReference type="Proteomes" id="UP000481252"/>
    </source>
</evidence>
<dbReference type="InterPro" id="IPR014587">
    <property type="entry name" value="UCP034077"/>
</dbReference>
<protein>
    <recommendedName>
        <fullName evidence="4">Cell envelope integrity protein TolA</fullName>
    </recommendedName>
</protein>
<comment type="caution">
    <text evidence="2">The sequence shown here is derived from an EMBL/GenBank/DDBJ whole genome shotgun (WGS) entry which is preliminary data.</text>
</comment>
<keyword evidence="3" id="KW-1185">Reference proteome</keyword>
<evidence type="ECO:0008006" key="4">
    <source>
        <dbReference type="Google" id="ProtNLM"/>
    </source>
</evidence>
<name>A0A7C9VD64_9HYPH</name>
<evidence type="ECO:0000256" key="1">
    <source>
        <dbReference type="SAM" id="SignalP"/>
    </source>
</evidence>
<feature type="signal peptide" evidence="1">
    <location>
        <begin position="1"/>
        <end position="23"/>
    </location>
</feature>
<gene>
    <name evidence="2" type="ORF">G6N74_25915</name>
</gene>
<organism evidence="2 3">
    <name type="scientific">Mesorhizobium zhangyense</name>
    <dbReference type="NCBI Taxonomy" id="1776730"/>
    <lineage>
        <taxon>Bacteria</taxon>
        <taxon>Pseudomonadati</taxon>
        <taxon>Pseudomonadota</taxon>
        <taxon>Alphaproteobacteria</taxon>
        <taxon>Hyphomicrobiales</taxon>
        <taxon>Phyllobacteriaceae</taxon>
        <taxon>Mesorhizobium</taxon>
    </lineage>
</organism>
<reference evidence="2 3" key="1">
    <citation type="submission" date="2020-02" db="EMBL/GenBank/DDBJ databases">
        <title>Genome sequence of the type strain CGMCC 1.15528 of Mesorhizobium zhangyense.</title>
        <authorList>
            <person name="Gao J."/>
            <person name="Sun J."/>
        </authorList>
    </citation>
    <scope>NUCLEOTIDE SEQUENCE [LARGE SCALE GENOMIC DNA]</scope>
    <source>
        <strain evidence="2 3">CGMCC 1.15528</strain>
    </source>
</reference>
<dbReference type="AlphaFoldDB" id="A0A7C9VD64"/>
<sequence length="122" mass="12500">MKMSTVLVAAGSALAGAFGLAHAEPLKTMDDVGSALESCWTPPSGITGASVTLSFSFKRDGSLIGPPKTTAINVQGSEQDRKTFVDAATKAVESCVPLELASTLANGIAGTVYTMEFTSADR</sequence>
<proteinExistence type="predicted"/>
<dbReference type="Gene3D" id="3.30.1150.10">
    <property type="match status" value="1"/>
</dbReference>
<dbReference type="EMBL" id="JAAKZG010000016">
    <property type="protein sequence ID" value="NGN44506.1"/>
    <property type="molecule type" value="Genomic_DNA"/>
</dbReference>
<feature type="chain" id="PRO_5028850370" description="Cell envelope integrity protein TolA" evidence="1">
    <location>
        <begin position="24"/>
        <end position="122"/>
    </location>
</feature>
<evidence type="ECO:0000313" key="2">
    <source>
        <dbReference type="EMBL" id="NGN44506.1"/>
    </source>
</evidence>
<accession>A0A7C9VD64</accession>
<keyword evidence="1" id="KW-0732">Signal</keyword>